<evidence type="ECO:0000313" key="3">
    <source>
        <dbReference type="Proteomes" id="UP000007652"/>
    </source>
</evidence>
<keyword evidence="3" id="KW-1185">Reference proteome</keyword>
<dbReference type="STRING" id="857293.CAAU_1952"/>
<accession>I7LHH2</accession>
<name>I7LHH2_9CLOT</name>
<keyword evidence="1" id="KW-0175">Coiled coil</keyword>
<organism evidence="2 3">
    <name type="scientific">Caloramator australicus RC3</name>
    <dbReference type="NCBI Taxonomy" id="857293"/>
    <lineage>
        <taxon>Bacteria</taxon>
        <taxon>Bacillati</taxon>
        <taxon>Bacillota</taxon>
        <taxon>Clostridia</taxon>
        <taxon>Eubacteriales</taxon>
        <taxon>Clostridiaceae</taxon>
        <taxon>Caloramator</taxon>
    </lineage>
</organism>
<proteinExistence type="predicted"/>
<dbReference type="OrthoDB" id="1950921at2"/>
<sequence length="420" mass="49351">MNIVELYFTVADQEILIKIANKWKININGFSNVAKVPEKILRKHLFTKFNSKDELFYKLLEDIYGLKLKELNLNDLDDLLYTFLSYPLKEKVDPHFPLGILILMNPEFAQKNAGVMFNNFINNKHIFEGLVGEIEINEENCYEVIEKLLQLKDPIEYFSLFEPEAISMLNLIGQEDNFYKLKKKFTKMKFDEFAKFFTENRSQITDYIAVLAYISENIKDLLQVPQDKRNFFNKLLSDASVCFNVEVYKTVEDKLKELTEKNKSLEGEIKNKEEKIKSLEKQIESLERDFEDYKNAKAKELEDLKKSISDDQKVNDDKINKFEKENENTIITNYQYDRVFDVIGRCNIINSENINILDNIENYEGQIFIHRNSIDSTKDLLNLEKSLKSKGIKYYVIFGLSLEELIRNIILKKKSVEGLS</sequence>
<feature type="coiled-coil region" evidence="1">
    <location>
        <begin position="248"/>
        <end position="303"/>
    </location>
</feature>
<dbReference type="AlphaFoldDB" id="I7LHH2"/>
<dbReference type="Proteomes" id="UP000007652">
    <property type="component" value="Unassembled WGS sequence"/>
</dbReference>
<protein>
    <submittedName>
        <fullName evidence="2">Uncharacterized protein</fullName>
    </submittedName>
</protein>
<gene>
    <name evidence="2" type="ORF">CAAU_1952</name>
</gene>
<evidence type="ECO:0000256" key="1">
    <source>
        <dbReference type="SAM" id="Coils"/>
    </source>
</evidence>
<reference evidence="2 3" key="1">
    <citation type="journal article" date="2011" name="J. Bacteriol.">
        <title>Draft genome sequence of Caloramator australicus strain RC3T, a thermoanaerobe from the Great Artesian Basin of Australia.</title>
        <authorList>
            <person name="Ogg C.D."/>
            <person name="Patel B.K.C."/>
        </authorList>
    </citation>
    <scope>NUCLEOTIDE SEQUENCE [LARGE SCALE GENOMIC DNA]</scope>
    <source>
        <strain evidence="2 3">RC3</strain>
    </source>
</reference>
<evidence type="ECO:0000313" key="2">
    <source>
        <dbReference type="EMBL" id="CCJ34036.1"/>
    </source>
</evidence>
<comment type="caution">
    <text evidence="2">The sequence shown here is derived from an EMBL/GenBank/DDBJ whole genome shotgun (WGS) entry which is preliminary data.</text>
</comment>
<dbReference type="RefSeq" id="WP_008909293.1">
    <property type="nucleotide sequence ID" value="NZ_CAKP01000100.1"/>
</dbReference>
<dbReference type="EMBL" id="CAKP01000100">
    <property type="protein sequence ID" value="CCJ34036.1"/>
    <property type="molecule type" value="Genomic_DNA"/>
</dbReference>